<protein>
    <submittedName>
        <fullName evidence="7">Predicted protein</fullName>
    </submittedName>
</protein>
<dbReference type="Pfam" id="PF09811">
    <property type="entry name" value="Yae1_N"/>
    <property type="match status" value="1"/>
</dbReference>
<evidence type="ECO:0000313" key="7">
    <source>
        <dbReference type="EMBL" id="EEH56605.1"/>
    </source>
</evidence>
<dbReference type="GO" id="GO:0005737">
    <property type="term" value="C:cytoplasm"/>
    <property type="evidence" value="ECO:0007669"/>
    <property type="project" value="UniProtKB-SubCell"/>
</dbReference>
<organism evidence="8">
    <name type="scientific">Micromonas pusilla (strain CCMP1545)</name>
    <name type="common">Picoplanktonic green alga</name>
    <dbReference type="NCBI Taxonomy" id="564608"/>
    <lineage>
        <taxon>Eukaryota</taxon>
        <taxon>Viridiplantae</taxon>
        <taxon>Chlorophyta</taxon>
        <taxon>Mamiellophyceae</taxon>
        <taxon>Mamiellales</taxon>
        <taxon>Mamiellaceae</taxon>
        <taxon>Micromonas</taxon>
    </lineage>
</organism>
<feature type="domain" description="Essential protein Yae1 N-terminal" evidence="6">
    <location>
        <begin position="51"/>
        <end position="87"/>
    </location>
</feature>
<keyword evidence="3" id="KW-0963">Cytoplasm</keyword>
<reference evidence="7 8" key="1">
    <citation type="journal article" date="2009" name="Science">
        <title>Green evolution and dynamic adaptations revealed by genomes of the marine picoeukaryotes Micromonas.</title>
        <authorList>
            <person name="Worden A.Z."/>
            <person name="Lee J.H."/>
            <person name="Mock T."/>
            <person name="Rouze P."/>
            <person name="Simmons M.P."/>
            <person name="Aerts A.L."/>
            <person name="Allen A.E."/>
            <person name="Cuvelier M.L."/>
            <person name="Derelle E."/>
            <person name="Everett M.V."/>
            <person name="Foulon E."/>
            <person name="Grimwood J."/>
            <person name="Gundlach H."/>
            <person name="Henrissat B."/>
            <person name="Napoli C."/>
            <person name="McDonald S.M."/>
            <person name="Parker M.S."/>
            <person name="Rombauts S."/>
            <person name="Salamov A."/>
            <person name="Von Dassow P."/>
            <person name="Badger J.H."/>
            <person name="Coutinho P.M."/>
            <person name="Demir E."/>
            <person name="Dubchak I."/>
            <person name="Gentemann C."/>
            <person name="Eikrem W."/>
            <person name="Gready J.E."/>
            <person name="John U."/>
            <person name="Lanier W."/>
            <person name="Lindquist E.A."/>
            <person name="Lucas S."/>
            <person name="Mayer K.F."/>
            <person name="Moreau H."/>
            <person name="Not F."/>
            <person name="Otillar R."/>
            <person name="Panaud O."/>
            <person name="Pangilinan J."/>
            <person name="Paulsen I."/>
            <person name="Piegu B."/>
            <person name="Poliakov A."/>
            <person name="Robbens S."/>
            <person name="Schmutz J."/>
            <person name="Toulza E."/>
            <person name="Wyss T."/>
            <person name="Zelensky A."/>
            <person name="Zhou K."/>
            <person name="Armbrust E.V."/>
            <person name="Bhattacharya D."/>
            <person name="Goodenough U.W."/>
            <person name="Van de Peer Y."/>
            <person name="Grigoriev I.V."/>
        </authorList>
    </citation>
    <scope>NUCLEOTIDE SEQUENCE [LARGE SCALE GENOMIC DNA]</scope>
    <source>
        <strain evidence="7 8">CCMP1545</strain>
    </source>
</reference>
<feature type="region of interest" description="Disordered" evidence="5">
    <location>
        <begin position="170"/>
        <end position="190"/>
    </location>
</feature>
<dbReference type="EMBL" id="GG663740">
    <property type="protein sequence ID" value="EEH56605.1"/>
    <property type="molecule type" value="Genomic_DNA"/>
</dbReference>
<dbReference type="PANTHER" id="PTHR18829">
    <property type="entry name" value="PROTEIN YAE1 HOMOLOG"/>
    <property type="match status" value="1"/>
</dbReference>
<feature type="compositionally biased region" description="Gly residues" evidence="5">
    <location>
        <begin position="178"/>
        <end position="190"/>
    </location>
</feature>
<evidence type="ECO:0000259" key="6">
    <source>
        <dbReference type="Pfam" id="PF09811"/>
    </source>
</evidence>
<feature type="region of interest" description="Disordered" evidence="5">
    <location>
        <begin position="1"/>
        <end position="36"/>
    </location>
</feature>
<evidence type="ECO:0000256" key="4">
    <source>
        <dbReference type="ARBA" id="ARBA00023242"/>
    </source>
</evidence>
<name>C1MUC3_MICPC</name>
<dbReference type="STRING" id="564608.C1MUC3"/>
<keyword evidence="8" id="KW-1185">Reference proteome</keyword>
<proteinExistence type="predicted"/>
<dbReference type="PANTHER" id="PTHR18829:SF0">
    <property type="entry name" value="PROTEIN YAE1 HOMOLOG"/>
    <property type="match status" value="1"/>
</dbReference>
<feature type="compositionally biased region" description="Low complexity" evidence="5">
    <location>
        <begin position="1"/>
        <end position="19"/>
    </location>
</feature>
<dbReference type="OrthoDB" id="20086at2759"/>
<accession>C1MUC3</accession>
<comment type="subcellular location">
    <subcellularLocation>
        <location evidence="2">Cytoplasm</location>
    </subcellularLocation>
    <subcellularLocation>
        <location evidence="1">Nucleus</location>
    </subcellularLocation>
</comment>
<evidence type="ECO:0000256" key="3">
    <source>
        <dbReference type="ARBA" id="ARBA00022490"/>
    </source>
</evidence>
<keyword evidence="4" id="KW-0539">Nucleus</keyword>
<evidence type="ECO:0000256" key="1">
    <source>
        <dbReference type="ARBA" id="ARBA00004123"/>
    </source>
</evidence>
<dbReference type="eggNOG" id="ENOG502RZP7">
    <property type="taxonomic scope" value="Eukaryota"/>
</dbReference>
<evidence type="ECO:0000256" key="2">
    <source>
        <dbReference type="ARBA" id="ARBA00004496"/>
    </source>
</evidence>
<dbReference type="Proteomes" id="UP000001876">
    <property type="component" value="Unassembled WGS sequence"/>
</dbReference>
<dbReference type="InterPro" id="IPR038881">
    <property type="entry name" value="Yae1-like"/>
</dbReference>
<dbReference type="GeneID" id="9684609"/>
<dbReference type="OMA" id="PWADENA"/>
<evidence type="ECO:0000256" key="5">
    <source>
        <dbReference type="SAM" id="MobiDB-lite"/>
    </source>
</evidence>
<gene>
    <name evidence="7" type="ORF">MICPUCDRAFT_69508</name>
</gene>
<dbReference type="AlphaFoldDB" id="C1MUC3"/>
<dbReference type="KEGG" id="mpp:MICPUCDRAFT_69508"/>
<evidence type="ECO:0000313" key="8">
    <source>
        <dbReference type="Proteomes" id="UP000001876"/>
    </source>
</evidence>
<sequence>MGVDPWADENAAADPASASAGGGGDDDDARGDGDALEREARRRRELFFAEGFRDGIEEGKSATVQEGFDRGFREGAVAGLAYGRARGAVRSIAVFAGQVPGSSGWRDDARESDAFVREVPPAKAVAAARADFEAAVRAEAEPGKKKEGAFASRARAAREELSSAGFALSTDDYRLGDDGGGGGGGGAAAS</sequence>
<dbReference type="GO" id="GO:0005634">
    <property type="term" value="C:nucleus"/>
    <property type="evidence" value="ECO:0007669"/>
    <property type="project" value="UniProtKB-SubCell"/>
</dbReference>
<dbReference type="InterPro" id="IPR019191">
    <property type="entry name" value="Essential_protein_Yae1_N"/>
</dbReference>
<dbReference type="RefSeq" id="XP_003059473.1">
    <property type="nucleotide sequence ID" value="XM_003059427.1"/>
</dbReference>